<organism evidence="10 11">
    <name type="scientific">Kushneria aurantia</name>
    <dbReference type="NCBI Taxonomy" id="504092"/>
    <lineage>
        <taxon>Bacteria</taxon>
        <taxon>Pseudomonadati</taxon>
        <taxon>Pseudomonadota</taxon>
        <taxon>Gammaproteobacteria</taxon>
        <taxon>Oceanospirillales</taxon>
        <taxon>Halomonadaceae</taxon>
        <taxon>Kushneria</taxon>
    </lineage>
</organism>
<feature type="transmembrane region" description="Helical" evidence="9">
    <location>
        <begin position="12"/>
        <end position="31"/>
    </location>
</feature>
<evidence type="ECO:0000256" key="8">
    <source>
        <dbReference type="ARBA" id="ARBA00047690"/>
    </source>
</evidence>
<evidence type="ECO:0000313" key="10">
    <source>
        <dbReference type="EMBL" id="MFC0269034.1"/>
    </source>
</evidence>
<feature type="transmembrane region" description="Helical" evidence="9">
    <location>
        <begin position="81"/>
        <end position="102"/>
    </location>
</feature>
<keyword evidence="2 9" id="KW-1003">Cell membrane</keyword>
<accession>A0ABV6G713</accession>
<dbReference type="EC" id="2.5.1.141" evidence="9"/>
<dbReference type="SUPFAM" id="SSF82866">
    <property type="entry name" value="Multidrug efflux transporter AcrB transmembrane domain"/>
    <property type="match status" value="1"/>
</dbReference>
<comment type="function">
    <text evidence="9">Converts heme B (protoheme IX) to heme O by substitution of the vinyl group on carbon 2 of heme B porphyrin ring with a hydroxyethyl farnesyl side group.</text>
</comment>
<feature type="transmembrane region" description="Helical" evidence="9">
    <location>
        <begin position="108"/>
        <end position="127"/>
    </location>
</feature>
<dbReference type="Proteomes" id="UP001589814">
    <property type="component" value="Unassembled WGS sequence"/>
</dbReference>
<evidence type="ECO:0000256" key="7">
    <source>
        <dbReference type="ARBA" id="ARBA00023136"/>
    </source>
</evidence>
<evidence type="ECO:0000256" key="3">
    <source>
        <dbReference type="ARBA" id="ARBA00022679"/>
    </source>
</evidence>
<dbReference type="Gene3D" id="1.10.357.140">
    <property type="entry name" value="UbiA prenyltransferase"/>
    <property type="match status" value="1"/>
</dbReference>
<dbReference type="CDD" id="cd13957">
    <property type="entry name" value="PT_UbiA_Cox10"/>
    <property type="match status" value="1"/>
</dbReference>
<protein>
    <recommendedName>
        <fullName evidence="9">Protoheme IX farnesyltransferase</fullName>
        <ecNumber evidence="9">2.5.1.141</ecNumber>
    </recommendedName>
    <alternativeName>
        <fullName evidence="9">Heme B farnesyltransferase</fullName>
    </alternativeName>
    <alternativeName>
        <fullName evidence="9">Heme O synthase</fullName>
    </alternativeName>
</protein>
<keyword evidence="5 9" id="KW-1133">Transmembrane helix</keyword>
<feature type="transmembrane region" description="Helical" evidence="9">
    <location>
        <begin position="37"/>
        <end position="60"/>
    </location>
</feature>
<evidence type="ECO:0000256" key="1">
    <source>
        <dbReference type="ARBA" id="ARBA00004141"/>
    </source>
</evidence>
<keyword evidence="11" id="KW-1185">Reference proteome</keyword>
<dbReference type="InterPro" id="IPR000537">
    <property type="entry name" value="UbiA_prenyltransferase"/>
</dbReference>
<dbReference type="InterPro" id="IPR006369">
    <property type="entry name" value="Protohaem_IX_farnesylTrfase"/>
</dbReference>
<keyword evidence="7 9" id="KW-0472">Membrane</keyword>
<dbReference type="EMBL" id="JBHLVX010000050">
    <property type="protein sequence ID" value="MFC0269034.1"/>
    <property type="molecule type" value="Genomic_DNA"/>
</dbReference>
<dbReference type="GO" id="GO:0008495">
    <property type="term" value="F:protoheme IX farnesyltransferase activity"/>
    <property type="evidence" value="ECO:0007669"/>
    <property type="project" value="UniProtKB-EC"/>
</dbReference>
<comment type="miscellaneous">
    <text evidence="9">Carbon 2 of the heme B porphyrin ring is defined according to the Fischer nomenclature.</text>
</comment>
<dbReference type="HAMAP" id="MF_00154">
    <property type="entry name" value="CyoE_CtaB"/>
    <property type="match status" value="1"/>
</dbReference>
<evidence type="ECO:0000256" key="9">
    <source>
        <dbReference type="HAMAP-Rule" id="MF_00154"/>
    </source>
</evidence>
<dbReference type="InterPro" id="IPR044878">
    <property type="entry name" value="UbiA_sf"/>
</dbReference>
<dbReference type="PANTHER" id="PTHR43448:SF2">
    <property type="entry name" value="PROTOHEME IX FARNESYLTRANSFERASE, MITOCHONDRIAL"/>
    <property type="match status" value="1"/>
</dbReference>
<comment type="pathway">
    <text evidence="9">Porphyrin-containing compound metabolism; heme O biosynthesis; heme O from protoheme: step 1/1.</text>
</comment>
<name>A0ABV6G713_9GAMM</name>
<sequence length="299" mass="32033">MSLKPYLLLTKPGIVFGNLISVTGGFFLASRGSIDPLLFFATVLGVSLVVASGCVFNNVIDRDIDERMERTRKRALVDGSIGVTTALLIAALLGAVGFLLLLFIANPLAAGVALFGFVIYVGVYSLYLKRHSVHGTLIGSLSGASPPVIGYCAVSGRFDAGALLLLIIFSLWQMPHSYAIAIFRLDDYRAAGIPVLPAVRGIAAAKRQTVAYIVAFGVASLLLFVAGYTGLVYLAVSLALSGWWLYVAITRYRREEDSRWARQLFGISIMVVTALSAVMAFDYRHPAADPVLAAIVTPL</sequence>
<evidence type="ECO:0000313" key="11">
    <source>
        <dbReference type="Proteomes" id="UP001589814"/>
    </source>
</evidence>
<dbReference type="NCBIfam" id="NF003348">
    <property type="entry name" value="PRK04375.1-1"/>
    <property type="match status" value="1"/>
</dbReference>
<keyword evidence="4 9" id="KW-0812">Transmembrane</keyword>
<comment type="caution">
    <text evidence="10">The sequence shown here is derived from an EMBL/GenBank/DDBJ whole genome shotgun (WGS) entry which is preliminary data.</text>
</comment>
<feature type="transmembrane region" description="Helical" evidence="9">
    <location>
        <begin position="148"/>
        <end position="172"/>
    </location>
</feature>
<keyword evidence="3 9" id="KW-0808">Transferase</keyword>
<dbReference type="PROSITE" id="PS00943">
    <property type="entry name" value="UBIA"/>
    <property type="match status" value="1"/>
</dbReference>
<dbReference type="PANTHER" id="PTHR43448">
    <property type="entry name" value="PROTOHEME IX FARNESYLTRANSFERASE, MITOCHONDRIAL"/>
    <property type="match status" value="1"/>
</dbReference>
<dbReference type="RefSeq" id="WP_019951477.1">
    <property type="nucleotide sequence ID" value="NZ_JBHLVX010000050.1"/>
</dbReference>
<reference evidence="10 11" key="1">
    <citation type="submission" date="2024-09" db="EMBL/GenBank/DDBJ databases">
        <authorList>
            <person name="Sun Q."/>
            <person name="Mori K."/>
        </authorList>
    </citation>
    <scope>NUCLEOTIDE SEQUENCE [LARGE SCALE GENOMIC DNA]</scope>
    <source>
        <strain evidence="10 11">CCM 7415</strain>
    </source>
</reference>
<evidence type="ECO:0000256" key="4">
    <source>
        <dbReference type="ARBA" id="ARBA00022692"/>
    </source>
</evidence>
<dbReference type="NCBIfam" id="TIGR01473">
    <property type="entry name" value="cyoE_ctaB"/>
    <property type="match status" value="1"/>
</dbReference>
<gene>
    <name evidence="9 10" type="primary">cyoE</name>
    <name evidence="10" type="ORF">ACFFHW_13745</name>
</gene>
<comment type="catalytic activity">
    <reaction evidence="8 9">
        <text>heme b + (2E,6E)-farnesyl diphosphate + H2O = Fe(II)-heme o + diphosphate</text>
        <dbReference type="Rhea" id="RHEA:28070"/>
        <dbReference type="ChEBI" id="CHEBI:15377"/>
        <dbReference type="ChEBI" id="CHEBI:33019"/>
        <dbReference type="ChEBI" id="CHEBI:60344"/>
        <dbReference type="ChEBI" id="CHEBI:60530"/>
        <dbReference type="ChEBI" id="CHEBI:175763"/>
        <dbReference type="EC" id="2.5.1.141"/>
    </reaction>
</comment>
<comment type="similarity">
    <text evidence="9">Belongs to the UbiA prenyltransferase family. Protoheme IX farnesyltransferase subfamily.</text>
</comment>
<keyword evidence="6 9" id="KW-0350">Heme biosynthesis</keyword>
<feature type="transmembrane region" description="Helical" evidence="9">
    <location>
        <begin position="209"/>
        <end position="226"/>
    </location>
</feature>
<comment type="subcellular location">
    <subcellularLocation>
        <location evidence="9">Cell membrane</location>
        <topology evidence="9">Multi-pass membrane protein</topology>
    </subcellularLocation>
    <subcellularLocation>
        <location evidence="1">Membrane</location>
        <topology evidence="1">Multi-pass membrane protein</topology>
    </subcellularLocation>
</comment>
<dbReference type="Pfam" id="PF01040">
    <property type="entry name" value="UbiA"/>
    <property type="match status" value="1"/>
</dbReference>
<feature type="transmembrane region" description="Helical" evidence="9">
    <location>
        <begin position="264"/>
        <end position="281"/>
    </location>
</feature>
<evidence type="ECO:0000256" key="6">
    <source>
        <dbReference type="ARBA" id="ARBA00023133"/>
    </source>
</evidence>
<evidence type="ECO:0000256" key="5">
    <source>
        <dbReference type="ARBA" id="ARBA00022989"/>
    </source>
</evidence>
<feature type="transmembrane region" description="Helical" evidence="9">
    <location>
        <begin position="232"/>
        <end position="252"/>
    </location>
</feature>
<proteinExistence type="inferred from homology"/>
<evidence type="ECO:0000256" key="2">
    <source>
        <dbReference type="ARBA" id="ARBA00022475"/>
    </source>
</evidence>
<dbReference type="InterPro" id="IPR030470">
    <property type="entry name" value="UbiA_prenylTrfase_CS"/>
</dbReference>